<evidence type="ECO:0000256" key="1">
    <source>
        <dbReference type="ARBA" id="ARBA00010879"/>
    </source>
</evidence>
<reference evidence="4" key="1">
    <citation type="journal article" date="2022" name="bioRxiv">
        <title>Sequencing and chromosome-scale assembly of the giantPleurodeles waltlgenome.</title>
        <authorList>
            <person name="Brown T."/>
            <person name="Elewa A."/>
            <person name="Iarovenko S."/>
            <person name="Subramanian E."/>
            <person name="Araus A.J."/>
            <person name="Petzold A."/>
            <person name="Susuki M."/>
            <person name="Suzuki K.-i.T."/>
            <person name="Hayashi T."/>
            <person name="Toyoda A."/>
            <person name="Oliveira C."/>
            <person name="Osipova E."/>
            <person name="Leigh N.D."/>
            <person name="Simon A."/>
            <person name="Yun M.H."/>
        </authorList>
    </citation>
    <scope>NUCLEOTIDE SEQUENCE</scope>
    <source>
        <strain evidence="4">20211129_DDA</strain>
        <tissue evidence="4">Liver</tissue>
    </source>
</reference>
<dbReference type="EC" id="3.1.26.4" evidence="2"/>
<evidence type="ECO:0000259" key="3">
    <source>
        <dbReference type="Pfam" id="PF00078"/>
    </source>
</evidence>
<gene>
    <name evidence="4" type="ORF">NDU88_004463</name>
</gene>
<dbReference type="PANTHER" id="PTHR24559:SF454">
    <property type="entry name" value="RIBONUCLEASE H"/>
    <property type="match status" value="1"/>
</dbReference>
<feature type="domain" description="Reverse transcriptase" evidence="3">
    <location>
        <begin position="6"/>
        <end position="145"/>
    </location>
</feature>
<dbReference type="AlphaFoldDB" id="A0AAV7T8F7"/>
<dbReference type="PANTHER" id="PTHR24559">
    <property type="entry name" value="TRANSPOSON TY3-I GAG-POL POLYPROTEIN"/>
    <property type="match status" value="1"/>
</dbReference>
<dbReference type="CDD" id="cd01647">
    <property type="entry name" value="RT_LTR"/>
    <property type="match status" value="1"/>
</dbReference>
<dbReference type="GO" id="GO:0004523">
    <property type="term" value="F:RNA-DNA hybrid ribonuclease activity"/>
    <property type="evidence" value="ECO:0007669"/>
    <property type="project" value="UniProtKB-EC"/>
</dbReference>
<dbReference type="InterPro" id="IPR043502">
    <property type="entry name" value="DNA/RNA_pol_sf"/>
</dbReference>
<accession>A0AAV7T8F7</accession>
<dbReference type="Gene3D" id="3.10.10.10">
    <property type="entry name" value="HIV Type 1 Reverse Transcriptase, subunit A, domain 1"/>
    <property type="match status" value="1"/>
</dbReference>
<dbReference type="EMBL" id="JANPWB010000007">
    <property type="protein sequence ID" value="KAJ1172619.1"/>
    <property type="molecule type" value="Genomic_DNA"/>
</dbReference>
<sequence>MVYCGLNAVTKTDALPIPRADELIDRLGATKFLSTFDLTSGYWRIALTDEAKERSAFLMSERHFQFRVMHFELKNIPATFQRWVNRVLVGVENFSAAYLDDIAVFSSRWEDYLYHRWEVLCTLQAAGITIKDSKYQIGQGSMVYLEHQVRSSPVAPLQNTIDAIRAWVSPKTQT</sequence>
<proteinExistence type="inferred from homology"/>
<dbReference type="SUPFAM" id="SSF56672">
    <property type="entry name" value="DNA/RNA polymerases"/>
    <property type="match status" value="1"/>
</dbReference>
<evidence type="ECO:0000313" key="5">
    <source>
        <dbReference type="Proteomes" id="UP001066276"/>
    </source>
</evidence>
<protein>
    <recommendedName>
        <fullName evidence="2">ribonuclease H</fullName>
        <ecNumber evidence="2">3.1.26.4</ecNumber>
    </recommendedName>
</protein>
<comment type="similarity">
    <text evidence="1">Belongs to the beta type-B retroviral polymerase family. HERV class-II K(HML-2) pol subfamily.</text>
</comment>
<dbReference type="Pfam" id="PF00078">
    <property type="entry name" value="RVT_1"/>
    <property type="match status" value="1"/>
</dbReference>
<comment type="caution">
    <text evidence="4">The sequence shown here is derived from an EMBL/GenBank/DDBJ whole genome shotgun (WGS) entry which is preliminary data.</text>
</comment>
<dbReference type="InterPro" id="IPR000477">
    <property type="entry name" value="RT_dom"/>
</dbReference>
<organism evidence="4 5">
    <name type="scientific">Pleurodeles waltl</name>
    <name type="common">Iberian ribbed newt</name>
    <dbReference type="NCBI Taxonomy" id="8319"/>
    <lineage>
        <taxon>Eukaryota</taxon>
        <taxon>Metazoa</taxon>
        <taxon>Chordata</taxon>
        <taxon>Craniata</taxon>
        <taxon>Vertebrata</taxon>
        <taxon>Euteleostomi</taxon>
        <taxon>Amphibia</taxon>
        <taxon>Batrachia</taxon>
        <taxon>Caudata</taxon>
        <taxon>Salamandroidea</taxon>
        <taxon>Salamandridae</taxon>
        <taxon>Pleurodelinae</taxon>
        <taxon>Pleurodeles</taxon>
    </lineage>
</organism>
<name>A0AAV7T8F7_PLEWA</name>
<evidence type="ECO:0000256" key="2">
    <source>
        <dbReference type="ARBA" id="ARBA00012180"/>
    </source>
</evidence>
<evidence type="ECO:0000313" key="4">
    <source>
        <dbReference type="EMBL" id="KAJ1172619.1"/>
    </source>
</evidence>
<dbReference type="Proteomes" id="UP001066276">
    <property type="component" value="Chromosome 4_1"/>
</dbReference>
<dbReference type="InterPro" id="IPR053134">
    <property type="entry name" value="RNA-dir_DNA_polymerase"/>
</dbReference>
<keyword evidence="5" id="KW-1185">Reference proteome</keyword>
<dbReference type="InterPro" id="IPR043128">
    <property type="entry name" value="Rev_trsase/Diguanyl_cyclase"/>
</dbReference>
<dbReference type="Gene3D" id="3.30.70.270">
    <property type="match status" value="1"/>
</dbReference>